<dbReference type="GO" id="GO:0005524">
    <property type="term" value="F:ATP binding"/>
    <property type="evidence" value="ECO:0007669"/>
    <property type="project" value="UniProtKB-KW"/>
</dbReference>
<dbReference type="SUPFAM" id="SSF52540">
    <property type="entry name" value="P-loop containing nucleoside triphosphate hydrolases"/>
    <property type="match status" value="2"/>
</dbReference>
<dbReference type="GO" id="GO:0004527">
    <property type="term" value="F:exonuclease activity"/>
    <property type="evidence" value="ECO:0007669"/>
    <property type="project" value="UniProtKB-KW"/>
</dbReference>
<evidence type="ECO:0000256" key="6">
    <source>
        <dbReference type="ARBA" id="ARBA00022806"/>
    </source>
</evidence>
<dbReference type="Pfam" id="PF21445">
    <property type="entry name" value="ADDB_N"/>
    <property type="match status" value="1"/>
</dbReference>
<keyword evidence="2" id="KW-0540">Nuclease</keyword>
<accession>A0A3B1D780</accession>
<evidence type="ECO:0000259" key="12">
    <source>
        <dbReference type="Pfam" id="PF13361"/>
    </source>
</evidence>
<dbReference type="Pfam" id="PF12705">
    <property type="entry name" value="PDDEXK_1"/>
    <property type="match status" value="1"/>
</dbReference>
<dbReference type="PANTHER" id="PTHR11070">
    <property type="entry name" value="UVRD / RECB / PCRA DNA HELICASE FAMILY MEMBER"/>
    <property type="match status" value="1"/>
</dbReference>
<gene>
    <name evidence="14" type="ORF">MNBD_PLANCTO02-1395</name>
</gene>
<dbReference type="Gene3D" id="1.10.10.160">
    <property type="match status" value="1"/>
</dbReference>
<dbReference type="InterPro" id="IPR049035">
    <property type="entry name" value="ADDB_N"/>
</dbReference>
<sequence length="1123" mass="128346">MAANFELLVAPSGSGKTNYLLSEYRAVHRQAAKNQQLGNTLWLTPTRRSRDFLLDELLDETLPVCFAPHIFTFEQFAEEVLLGTSEKSLLIHNVTQRKLIRNIIQNSHQSKKLSYFAPVVETTGFLDLVLQFILELKREEVWPQHFEEACTQRNAKQTLSKTREQKGIELALLYKEYQAGLLKHQWYDREGRFWLARDLMETTDARGPLNPSLELVIVDGFTDFTQTQQEMLQILAGWANRFVVSLQGEENRNTKHASTREELFAKTTTAVHQFKKKKATFLKLSVVAPQKSEDLNHISSNLFRNPRDVTQHHHAENIEIIAAMGIIGEIEILASRIKHQLLQGVLPQSIVVAHRDISSSAALFREVFTESGIPCHVAEGLPLSHQPLLKALFSVIDAELNDWDFDALMKLFHNNYLRPRWNKERHEETISAVAAELRREKLHTSRKTILRNFERRVEALEKRLEDVSSENSEPLSRYEQRLLSANGFLQHYADATSQLLKKHRFADWVNLLRTVSIHLGITPKKRLAEENAELDFLQKQDARAWEVFDGLLSEAATADDIIESSEPKLSLSQFATELRDLLQTELLSPAGSPQGCVLVLNAGEVRNLDVPHLYLAGLTEKSFPRSGGEDCIYNEAERKQLGESGLNIRQHKIGSQDEMLLFYGIVTRATESLHFSYPAVSANGQPLFPSPYLTAVKDLFLEDALPIKQEGQLNPVPHFENMLTTADLRLVATENLHHRDAALFRTMGEEPVTASVTQNILAAAEMDAARFATKGFTNYEGLLQNEQNQNVLQNHFEKEYQFSTTQFESYVRCPFQFMLSDVLHIEPLESPEVATDHRERGIIVHDILATLHQAIIEELQESSNPSPSPQEMSERFIRLVEEKFESRFSNSTLLKTLGLIEAQLLEEWGVAFEEQWEAYRLTMQEEWEEPPRVKLWEVPFGDVPHQEGDNAVAEHSHLTLGDKENYVHVRGRIDRIDVGEKEDRQFFTVIDYKTGSPKSFKPEDVRNGKAIQLALYLVAVCQLNITGNEAEPYQMGYWSLKEKGFMTGFSQGRKKEIHSLDKETIQTIEESLTELLPQLAFDMRRGYFPVDNDNKTCASYCPYSTICRVNQVRSVAETLEKQR</sequence>
<protein>
    <submittedName>
        <fullName evidence="14">ATP-dependent nuclease, subunit B</fullName>
    </submittedName>
</protein>
<proteinExistence type="inferred from homology"/>
<evidence type="ECO:0000256" key="5">
    <source>
        <dbReference type="ARBA" id="ARBA00022801"/>
    </source>
</evidence>
<dbReference type="InterPro" id="IPR011604">
    <property type="entry name" value="PDDEXK-like_dom_sf"/>
</dbReference>
<evidence type="ECO:0000256" key="10">
    <source>
        <dbReference type="ARBA" id="ARBA00023204"/>
    </source>
</evidence>
<dbReference type="Gene3D" id="3.40.50.300">
    <property type="entry name" value="P-loop containing nucleotide triphosphate hydrolases"/>
    <property type="match status" value="3"/>
</dbReference>
<evidence type="ECO:0000313" key="14">
    <source>
        <dbReference type="EMBL" id="VAX38736.1"/>
    </source>
</evidence>
<evidence type="ECO:0000256" key="9">
    <source>
        <dbReference type="ARBA" id="ARBA00023125"/>
    </source>
</evidence>
<evidence type="ECO:0000256" key="8">
    <source>
        <dbReference type="ARBA" id="ARBA00022840"/>
    </source>
</evidence>
<feature type="domain" description="UvrD-like helicase C-terminal" evidence="12">
    <location>
        <begin position="299"/>
        <end position="677"/>
    </location>
</feature>
<dbReference type="GO" id="GO:0003677">
    <property type="term" value="F:DNA binding"/>
    <property type="evidence" value="ECO:0007669"/>
    <property type="project" value="UniProtKB-KW"/>
</dbReference>
<name>A0A3B1D780_9ZZZZ</name>
<comment type="similarity">
    <text evidence="1">Belongs to the helicase family. UvrD subfamily.</text>
</comment>
<keyword evidence="8" id="KW-0067">ATP-binding</keyword>
<dbReference type="Gene3D" id="3.90.320.10">
    <property type="match status" value="1"/>
</dbReference>
<evidence type="ECO:0000256" key="2">
    <source>
        <dbReference type="ARBA" id="ARBA00022722"/>
    </source>
</evidence>
<evidence type="ECO:0000256" key="1">
    <source>
        <dbReference type="ARBA" id="ARBA00009922"/>
    </source>
</evidence>
<dbReference type="EMBL" id="UOGL01000252">
    <property type="protein sequence ID" value="VAX38736.1"/>
    <property type="molecule type" value="Genomic_DNA"/>
</dbReference>
<feature type="domain" description="ATP-dependent helicase/deoxyribonuclease subunit B N-terminal" evidence="13">
    <location>
        <begin position="10"/>
        <end position="276"/>
    </location>
</feature>
<dbReference type="PANTHER" id="PTHR11070:SF2">
    <property type="entry name" value="ATP-DEPENDENT DNA HELICASE SRS2"/>
    <property type="match status" value="1"/>
</dbReference>
<dbReference type="InterPro" id="IPR013986">
    <property type="entry name" value="DExx_box_DNA_helicase_dom_sf"/>
</dbReference>
<reference evidence="14" key="1">
    <citation type="submission" date="2018-06" db="EMBL/GenBank/DDBJ databases">
        <authorList>
            <person name="Zhirakovskaya E."/>
        </authorList>
    </citation>
    <scope>NUCLEOTIDE SEQUENCE</scope>
</reference>
<keyword evidence="9" id="KW-0238">DNA-binding</keyword>
<dbReference type="GO" id="GO:0043138">
    <property type="term" value="F:3'-5' DNA helicase activity"/>
    <property type="evidence" value="ECO:0007669"/>
    <property type="project" value="TreeGrafter"/>
</dbReference>
<dbReference type="GO" id="GO:0000725">
    <property type="term" value="P:recombinational repair"/>
    <property type="evidence" value="ECO:0007669"/>
    <property type="project" value="TreeGrafter"/>
</dbReference>
<dbReference type="InterPro" id="IPR000212">
    <property type="entry name" value="DNA_helicase_UvrD/REP"/>
</dbReference>
<keyword evidence="3" id="KW-0547">Nucleotide-binding</keyword>
<keyword evidence="7" id="KW-0269">Exonuclease</keyword>
<keyword evidence="4" id="KW-0227">DNA damage</keyword>
<evidence type="ECO:0000259" key="13">
    <source>
        <dbReference type="Pfam" id="PF21445"/>
    </source>
</evidence>
<evidence type="ECO:0000256" key="7">
    <source>
        <dbReference type="ARBA" id="ARBA00022839"/>
    </source>
</evidence>
<keyword evidence="10" id="KW-0234">DNA repair</keyword>
<feature type="domain" description="PD-(D/E)XK endonuclease-like" evidence="11">
    <location>
        <begin position="801"/>
        <end position="1108"/>
    </location>
</feature>
<keyword evidence="6" id="KW-0347">Helicase</keyword>
<dbReference type="InterPro" id="IPR038726">
    <property type="entry name" value="PDDEXK_AddAB-type"/>
</dbReference>
<evidence type="ECO:0000259" key="11">
    <source>
        <dbReference type="Pfam" id="PF12705"/>
    </source>
</evidence>
<dbReference type="InterPro" id="IPR014017">
    <property type="entry name" value="DNA_helicase_UvrD-like_C"/>
</dbReference>
<evidence type="ECO:0000256" key="3">
    <source>
        <dbReference type="ARBA" id="ARBA00022741"/>
    </source>
</evidence>
<evidence type="ECO:0000256" key="4">
    <source>
        <dbReference type="ARBA" id="ARBA00022763"/>
    </source>
</evidence>
<organism evidence="14">
    <name type="scientific">hydrothermal vent metagenome</name>
    <dbReference type="NCBI Taxonomy" id="652676"/>
    <lineage>
        <taxon>unclassified sequences</taxon>
        <taxon>metagenomes</taxon>
        <taxon>ecological metagenomes</taxon>
    </lineage>
</organism>
<dbReference type="AlphaFoldDB" id="A0A3B1D780"/>
<dbReference type="InterPro" id="IPR027417">
    <property type="entry name" value="P-loop_NTPase"/>
</dbReference>
<keyword evidence="5" id="KW-0378">Hydrolase</keyword>
<dbReference type="Pfam" id="PF13361">
    <property type="entry name" value="UvrD_C"/>
    <property type="match status" value="1"/>
</dbReference>